<dbReference type="SUPFAM" id="SSF55961">
    <property type="entry name" value="Bet v1-like"/>
    <property type="match status" value="1"/>
</dbReference>
<dbReference type="PROSITE" id="PS50848">
    <property type="entry name" value="START"/>
    <property type="match status" value="1"/>
</dbReference>
<comment type="caution">
    <text evidence="2">The sequence shown here is derived from an EMBL/GenBank/DDBJ whole genome shotgun (WGS) entry which is preliminary data.</text>
</comment>
<dbReference type="PANTHER" id="PTHR19308:SF14">
    <property type="entry name" value="START DOMAIN-CONTAINING PROTEIN"/>
    <property type="match status" value="1"/>
</dbReference>
<organism evidence="2 3">
    <name type="scientific">Pseudoalteromonas luteoviolacea S4060-1</name>
    <dbReference type="NCBI Taxonomy" id="1365257"/>
    <lineage>
        <taxon>Bacteria</taxon>
        <taxon>Pseudomonadati</taxon>
        <taxon>Pseudomonadota</taxon>
        <taxon>Gammaproteobacteria</taxon>
        <taxon>Alteromonadales</taxon>
        <taxon>Pseudoalteromonadaceae</taxon>
        <taxon>Pseudoalteromonas</taxon>
    </lineage>
</organism>
<dbReference type="EMBL" id="AUXX01000033">
    <property type="protein sequence ID" value="KZN63620.1"/>
    <property type="molecule type" value="Genomic_DNA"/>
</dbReference>
<dbReference type="AlphaFoldDB" id="A0A162C7S6"/>
<dbReference type="PATRIC" id="fig|1365257.3.peg.3627"/>
<dbReference type="InterPro" id="IPR051213">
    <property type="entry name" value="START_lipid_transfer"/>
</dbReference>
<name>A0A162C7S6_9GAMM</name>
<gene>
    <name evidence="2" type="ORF">N478_24075</name>
</gene>
<protein>
    <recommendedName>
        <fullName evidence="1">START domain-containing protein</fullName>
    </recommendedName>
</protein>
<dbReference type="GO" id="GO:0005737">
    <property type="term" value="C:cytoplasm"/>
    <property type="evidence" value="ECO:0007669"/>
    <property type="project" value="UniProtKB-ARBA"/>
</dbReference>
<dbReference type="GO" id="GO:0008289">
    <property type="term" value="F:lipid binding"/>
    <property type="evidence" value="ECO:0007669"/>
    <property type="project" value="InterPro"/>
</dbReference>
<dbReference type="Gene3D" id="3.30.530.20">
    <property type="match status" value="1"/>
</dbReference>
<dbReference type="InterPro" id="IPR002913">
    <property type="entry name" value="START_lipid-bd_dom"/>
</dbReference>
<dbReference type="Pfam" id="PF01852">
    <property type="entry name" value="START"/>
    <property type="match status" value="1"/>
</dbReference>
<dbReference type="InterPro" id="IPR023393">
    <property type="entry name" value="START-like_dom_sf"/>
</dbReference>
<evidence type="ECO:0000313" key="2">
    <source>
        <dbReference type="EMBL" id="KZN63620.1"/>
    </source>
</evidence>
<dbReference type="RefSeq" id="WP_063382027.1">
    <property type="nucleotide sequence ID" value="NZ_AUXX01000033.1"/>
</dbReference>
<proteinExistence type="predicted"/>
<dbReference type="PANTHER" id="PTHR19308">
    <property type="entry name" value="PHOSPHATIDYLCHOLINE TRANSFER PROTEIN"/>
    <property type="match status" value="1"/>
</dbReference>
<reference evidence="2 3" key="1">
    <citation type="submission" date="2013-07" db="EMBL/GenBank/DDBJ databases">
        <title>Comparative Genomic and Metabolomic Analysis of Twelve Strains of Pseudoalteromonas luteoviolacea.</title>
        <authorList>
            <person name="Vynne N.G."/>
            <person name="Mansson M."/>
            <person name="Gram L."/>
        </authorList>
    </citation>
    <scope>NUCLEOTIDE SEQUENCE [LARGE SCALE GENOMIC DNA]</scope>
    <source>
        <strain evidence="2 3">S4060-1</strain>
    </source>
</reference>
<dbReference type="Proteomes" id="UP000076661">
    <property type="component" value="Unassembled WGS sequence"/>
</dbReference>
<evidence type="ECO:0000259" key="1">
    <source>
        <dbReference type="PROSITE" id="PS50848"/>
    </source>
</evidence>
<accession>A0A162C7S6</accession>
<evidence type="ECO:0000313" key="3">
    <source>
        <dbReference type="Proteomes" id="UP000076661"/>
    </source>
</evidence>
<feature type="domain" description="START" evidence="1">
    <location>
        <begin position="30"/>
        <end position="210"/>
    </location>
</feature>
<sequence length="225" mass="25252">MLRLIVSHTGKGCLFGALMCAATMSLAKGNESWKQYKSNEWLEIHYKKLPNGLTQIKGQARLEDTSTKSVINVLTDTESIPSWMNNVQSVTLLAQPEPHQSLVHTKLNLPWPVADREMLTLSCFSQLGEHQYILKIRSVETKSGTMPHLQITDIDINWVFLEVSTGLNITYIAQAKLNGAVPNWIANTASLRNTKRMFDSLKIRLTESPKLLTDWTLPPGDCDGF</sequence>